<dbReference type="Pfam" id="PF16053">
    <property type="entry name" value="MRP-S34"/>
    <property type="match status" value="1"/>
</dbReference>
<accession>A0AAV5ATD9</accession>
<evidence type="ECO:0000256" key="1">
    <source>
        <dbReference type="SAM" id="MobiDB-lite"/>
    </source>
</evidence>
<dbReference type="GO" id="GO:0005739">
    <property type="term" value="C:mitochondrion"/>
    <property type="evidence" value="ECO:0007669"/>
    <property type="project" value="InterPro"/>
</dbReference>
<evidence type="ECO:0000313" key="4">
    <source>
        <dbReference type="Proteomes" id="UP001050691"/>
    </source>
</evidence>
<evidence type="ECO:0000313" key="3">
    <source>
        <dbReference type="EMBL" id="GJJ16268.1"/>
    </source>
</evidence>
<gene>
    <name evidence="2" type="ORF">Clacol_001869</name>
    <name evidence="3" type="ORF">Clacol_010564</name>
</gene>
<protein>
    <submittedName>
        <fullName evidence="3">Uncharacterized protein</fullName>
    </submittedName>
</protein>
<dbReference type="GO" id="GO:0003735">
    <property type="term" value="F:structural constituent of ribosome"/>
    <property type="evidence" value="ECO:0007669"/>
    <property type="project" value="InterPro"/>
</dbReference>
<name>A0AAV5ATD9_9AGAM</name>
<dbReference type="AlphaFoldDB" id="A0AAV5ATD9"/>
<dbReference type="InterPro" id="IPR032053">
    <property type="entry name" value="Ribosomal_mS34"/>
</dbReference>
<dbReference type="PANTHER" id="PTHR28589">
    <property type="entry name" value="28S RIBOSOMAL PROTEIN S34, MITOCHONDRIAL"/>
    <property type="match status" value="1"/>
</dbReference>
<dbReference type="Proteomes" id="UP001050691">
    <property type="component" value="Unassembled WGS sequence"/>
</dbReference>
<dbReference type="EMBL" id="BPWL01000002">
    <property type="protein sequence ID" value="GJJ07664.1"/>
    <property type="molecule type" value="Genomic_DNA"/>
</dbReference>
<feature type="compositionally biased region" description="Basic and acidic residues" evidence="1">
    <location>
        <begin position="116"/>
        <end position="129"/>
    </location>
</feature>
<sequence>MASSLPSSISKILSKPNPFARKGHQSLFETLSSLPNDGLGSFVAQTQWAKQGNPNSYWQVTKVKLKHEGQHGKAWGRLYWRGKLAETIKGRTPERERLIPGGLKHGWTVVQPKKRPNPDSDEHITRDPLETVSDNISSPN</sequence>
<keyword evidence="4" id="KW-1185">Reference proteome</keyword>
<feature type="region of interest" description="Disordered" evidence="1">
    <location>
        <begin position="107"/>
        <end position="140"/>
    </location>
</feature>
<dbReference type="PANTHER" id="PTHR28589:SF1">
    <property type="entry name" value="SMALL RIBOSOMAL SUBUNIT PROTEIN MS34"/>
    <property type="match status" value="1"/>
</dbReference>
<reference evidence="3" key="1">
    <citation type="submission" date="2021-10" db="EMBL/GenBank/DDBJ databases">
        <title>De novo Genome Assembly of Clathrus columnatus (Basidiomycota, Fungi) Using Illumina and Nanopore Sequence Data.</title>
        <authorList>
            <person name="Ogiso-Tanaka E."/>
            <person name="Itagaki H."/>
            <person name="Hosoya T."/>
            <person name="Hosaka K."/>
        </authorList>
    </citation>
    <scope>NUCLEOTIDE SEQUENCE</scope>
    <source>
        <strain evidence="3">MO-923</strain>
    </source>
</reference>
<evidence type="ECO:0000313" key="2">
    <source>
        <dbReference type="EMBL" id="GJJ07664.1"/>
    </source>
</evidence>
<proteinExistence type="predicted"/>
<comment type="caution">
    <text evidence="3">The sequence shown here is derived from an EMBL/GenBank/DDBJ whole genome shotgun (WGS) entry which is preliminary data.</text>
</comment>
<dbReference type="EMBL" id="BPWL01000017">
    <property type="protein sequence ID" value="GJJ16268.1"/>
    <property type="molecule type" value="Genomic_DNA"/>
</dbReference>
<organism evidence="3 4">
    <name type="scientific">Clathrus columnatus</name>
    <dbReference type="NCBI Taxonomy" id="1419009"/>
    <lineage>
        <taxon>Eukaryota</taxon>
        <taxon>Fungi</taxon>
        <taxon>Dikarya</taxon>
        <taxon>Basidiomycota</taxon>
        <taxon>Agaricomycotina</taxon>
        <taxon>Agaricomycetes</taxon>
        <taxon>Phallomycetidae</taxon>
        <taxon>Phallales</taxon>
        <taxon>Clathraceae</taxon>
        <taxon>Clathrus</taxon>
    </lineage>
</organism>